<comment type="cofactor">
    <cofactor evidence="1">
        <name>Mg(2+)</name>
        <dbReference type="ChEBI" id="CHEBI:18420"/>
    </cofactor>
    <text evidence="1">Binds 2 magnesium ions per subunit.</text>
</comment>
<dbReference type="VEuPathDB" id="TrichDB:TVAGG3_1012160"/>
<keyword evidence="1" id="KW-0460">Magnesium</keyword>
<proteinExistence type="predicted"/>
<dbReference type="InParanoid" id="A2DLV3"/>
<dbReference type="Proteomes" id="UP000001542">
    <property type="component" value="Unassembled WGS sequence"/>
</dbReference>
<dbReference type="KEGG" id="tva:5464066"/>
<keyword evidence="3" id="KW-1185">Reference proteome</keyword>
<protein>
    <submittedName>
        <fullName evidence="2">Leucine Rich Repeat family protein</fullName>
    </submittedName>
</protein>
<dbReference type="OrthoDB" id="2021138at2759"/>
<keyword evidence="1" id="KW-0479">Metal-binding</keyword>
<evidence type="ECO:0000256" key="1">
    <source>
        <dbReference type="PIRSR" id="PIRSR605502-1"/>
    </source>
</evidence>
<dbReference type="InterPro" id="IPR005502">
    <property type="entry name" value="Ribosyl_crysJ1"/>
</dbReference>
<dbReference type="PANTHER" id="PTHR46433">
    <property type="entry name" value="ANK_REP_REGION DOMAIN-CONTAINING PROTEIN-RELATED"/>
    <property type="match status" value="1"/>
</dbReference>
<evidence type="ECO:0000313" key="2">
    <source>
        <dbReference type="EMBL" id="EAY18556.1"/>
    </source>
</evidence>
<dbReference type="Gene3D" id="3.80.10.10">
    <property type="entry name" value="Ribonuclease Inhibitor"/>
    <property type="match status" value="1"/>
</dbReference>
<dbReference type="Pfam" id="PF03747">
    <property type="entry name" value="ADP_ribosyl_GH"/>
    <property type="match status" value="1"/>
</dbReference>
<dbReference type="SUPFAM" id="SSF101478">
    <property type="entry name" value="ADP-ribosylglycohydrolase"/>
    <property type="match status" value="1"/>
</dbReference>
<evidence type="ECO:0000313" key="3">
    <source>
        <dbReference type="Proteomes" id="UP000001542"/>
    </source>
</evidence>
<dbReference type="VEuPathDB" id="TrichDB:TVAG_462420"/>
<reference evidence="2" key="1">
    <citation type="submission" date="2006-10" db="EMBL/GenBank/DDBJ databases">
        <authorList>
            <person name="Amadeo P."/>
            <person name="Zhao Q."/>
            <person name="Wortman J."/>
            <person name="Fraser-Liggett C."/>
            <person name="Carlton J."/>
        </authorList>
    </citation>
    <scope>NUCLEOTIDE SEQUENCE</scope>
    <source>
        <strain evidence="2">G3</strain>
    </source>
</reference>
<accession>A2DLV3</accession>
<name>A2DLV3_TRIV3</name>
<dbReference type="EMBL" id="DS113217">
    <property type="protein sequence ID" value="EAY18556.1"/>
    <property type="molecule type" value="Genomic_DNA"/>
</dbReference>
<gene>
    <name evidence="2" type="ORF">TVAG_462420</name>
</gene>
<dbReference type="SMR" id="A2DLV3"/>
<feature type="binding site" evidence="1">
    <location>
        <position position="520"/>
    </location>
    <ligand>
        <name>Mg(2+)</name>
        <dbReference type="ChEBI" id="CHEBI:18420"/>
        <label>1</label>
    </ligand>
</feature>
<reference evidence="2" key="2">
    <citation type="journal article" date="2007" name="Science">
        <title>Draft genome sequence of the sexually transmitted pathogen Trichomonas vaginalis.</title>
        <authorList>
            <person name="Carlton J.M."/>
            <person name="Hirt R.P."/>
            <person name="Silva J.C."/>
            <person name="Delcher A.L."/>
            <person name="Schatz M."/>
            <person name="Zhao Q."/>
            <person name="Wortman J.R."/>
            <person name="Bidwell S.L."/>
            <person name="Alsmark U.C.M."/>
            <person name="Besteiro S."/>
            <person name="Sicheritz-Ponten T."/>
            <person name="Noel C.J."/>
            <person name="Dacks J.B."/>
            <person name="Foster P.G."/>
            <person name="Simillion C."/>
            <person name="Van de Peer Y."/>
            <person name="Miranda-Saavedra D."/>
            <person name="Barton G.J."/>
            <person name="Westrop G.D."/>
            <person name="Mueller S."/>
            <person name="Dessi D."/>
            <person name="Fiori P.L."/>
            <person name="Ren Q."/>
            <person name="Paulsen I."/>
            <person name="Zhang H."/>
            <person name="Bastida-Corcuera F.D."/>
            <person name="Simoes-Barbosa A."/>
            <person name="Brown M.T."/>
            <person name="Hayes R.D."/>
            <person name="Mukherjee M."/>
            <person name="Okumura C.Y."/>
            <person name="Schneider R."/>
            <person name="Smith A.J."/>
            <person name="Vanacova S."/>
            <person name="Villalvazo M."/>
            <person name="Haas B.J."/>
            <person name="Pertea M."/>
            <person name="Feldblyum T.V."/>
            <person name="Utterback T.R."/>
            <person name="Shu C.L."/>
            <person name="Osoegawa K."/>
            <person name="de Jong P.J."/>
            <person name="Hrdy I."/>
            <person name="Horvathova L."/>
            <person name="Zubacova Z."/>
            <person name="Dolezal P."/>
            <person name="Malik S.B."/>
            <person name="Logsdon J.M. Jr."/>
            <person name="Henze K."/>
            <person name="Gupta A."/>
            <person name="Wang C.C."/>
            <person name="Dunne R.L."/>
            <person name="Upcroft J.A."/>
            <person name="Upcroft P."/>
            <person name="White O."/>
            <person name="Salzberg S.L."/>
            <person name="Tang P."/>
            <person name="Chiu C.-H."/>
            <person name="Lee Y.-S."/>
            <person name="Embley T.M."/>
            <person name="Coombs G.H."/>
            <person name="Mottram J.C."/>
            <person name="Tachezy J."/>
            <person name="Fraser-Liggett C.M."/>
            <person name="Johnson P.J."/>
        </authorList>
    </citation>
    <scope>NUCLEOTIDE SEQUENCE [LARGE SCALE GENOMIC DNA]</scope>
    <source>
        <strain evidence="2">G3</strain>
    </source>
</reference>
<organism evidence="2 3">
    <name type="scientific">Trichomonas vaginalis (strain ATCC PRA-98 / G3)</name>
    <dbReference type="NCBI Taxonomy" id="412133"/>
    <lineage>
        <taxon>Eukaryota</taxon>
        <taxon>Metamonada</taxon>
        <taxon>Parabasalia</taxon>
        <taxon>Trichomonadida</taxon>
        <taxon>Trichomonadidae</taxon>
        <taxon>Trichomonas</taxon>
    </lineage>
</organism>
<dbReference type="SUPFAM" id="SSF52058">
    <property type="entry name" value="L domain-like"/>
    <property type="match status" value="1"/>
</dbReference>
<dbReference type="RefSeq" id="XP_001579542.1">
    <property type="nucleotide sequence ID" value="XM_001579492.1"/>
</dbReference>
<dbReference type="InterPro" id="IPR032675">
    <property type="entry name" value="LRR_dom_sf"/>
</dbReference>
<dbReference type="InterPro" id="IPR036705">
    <property type="entry name" value="Ribosyl_crysJ1_sf"/>
</dbReference>
<dbReference type="Gene3D" id="1.10.4080.10">
    <property type="entry name" value="ADP-ribosylation/Crystallin J1"/>
    <property type="match status" value="1"/>
</dbReference>
<dbReference type="AlphaFoldDB" id="A2DLV3"/>
<sequence>MDIFCKNCGEATKFNICPKCYNAYTQPSDKYISHSFDTSLNSFDIPKSVQILDLAGTSLSKIDWKNHDDLKILRLSNCEKLESISLLNFRGLKCLDLSNCPKLTKISLESTYNIRTIDLSNCISLKKFDCDMLAVEYMSIANTQINELGYYPIITYLDFSNTKITDISALSSFSMLENVKFNNVPIQSCDLGPLTYIPKLSAIETNIPEVTFSSVSPSTLLVSLYLKDCKSVTKAPKLRNFSLISPKGKFGREFKVPISSGDWTSPYRLIFGPYPSPPNEKIEIDVQNIQKMQHPEFDGTVAANQISGLFYGAIFGEIFGRNINGLTKEYITFILDNPIDITWARMVSMTGEKSVKDSFSDDFKKNLINLAKFAVTGEIEKVENDFDALLSSTLVASYLFWDEEKLIEKIKIILGKSEFPEEIKFSCILIALLIANLLQQRLKLAENIKIDEIFEKTLKFADIADKSIYETCISITKLSELKNVSEKLTPAAAAVFSIRKGYSWSEGFSKVIYRGGNTLTNSIVTGAVLGARWGYNNIPIDLIHFLYRRNFLDQTVSCVFGSLDISRKELNWDELPGIKWEPEEDTIPDPFAYQKME</sequence>